<gene>
    <name evidence="1" type="ORF">METZ01_LOCUS240192</name>
</gene>
<reference evidence="1" key="1">
    <citation type="submission" date="2018-05" db="EMBL/GenBank/DDBJ databases">
        <authorList>
            <person name="Lanie J.A."/>
            <person name="Ng W.-L."/>
            <person name="Kazmierczak K.M."/>
            <person name="Andrzejewski T.M."/>
            <person name="Davidsen T.M."/>
            <person name="Wayne K.J."/>
            <person name="Tettelin H."/>
            <person name="Glass J.I."/>
            <person name="Rusch D."/>
            <person name="Podicherti R."/>
            <person name="Tsui H.-C.T."/>
            <person name="Winkler M.E."/>
        </authorList>
    </citation>
    <scope>NUCLEOTIDE SEQUENCE</scope>
</reference>
<dbReference type="EMBL" id="UINC01061597">
    <property type="protein sequence ID" value="SVB87338.1"/>
    <property type="molecule type" value="Genomic_DNA"/>
</dbReference>
<proteinExistence type="predicted"/>
<name>A0A382HJ49_9ZZZZ</name>
<dbReference type="AlphaFoldDB" id="A0A382HJ49"/>
<evidence type="ECO:0000313" key="1">
    <source>
        <dbReference type="EMBL" id="SVB87338.1"/>
    </source>
</evidence>
<organism evidence="1">
    <name type="scientific">marine metagenome</name>
    <dbReference type="NCBI Taxonomy" id="408172"/>
    <lineage>
        <taxon>unclassified sequences</taxon>
        <taxon>metagenomes</taxon>
        <taxon>ecological metagenomes</taxon>
    </lineage>
</organism>
<accession>A0A382HJ49</accession>
<sequence>MEEITKRAKNSQSIKLGDNLIKHYHQEVTN</sequence>
<protein>
    <submittedName>
        <fullName evidence="1">Uncharacterized protein</fullName>
    </submittedName>
</protein>